<evidence type="ECO:0000313" key="2">
    <source>
        <dbReference type="Proteomes" id="UP000324222"/>
    </source>
</evidence>
<dbReference type="Proteomes" id="UP000324222">
    <property type="component" value="Unassembled WGS sequence"/>
</dbReference>
<keyword evidence="2" id="KW-1185">Reference proteome</keyword>
<sequence>MFFYSQQIHILHHIFPPPFLWPFHQLLASNLHFHHIQHPSLHPFHISESSQPSLPQLNRKVFNSTHLCHLTLAMYLSILSTKLHRISVSLFVCSIQKNRSETGFKDPSPEV</sequence>
<accession>A0A5B7KCH2</accession>
<proteinExistence type="predicted"/>
<protein>
    <submittedName>
        <fullName evidence="1">Uncharacterized protein</fullName>
    </submittedName>
</protein>
<comment type="caution">
    <text evidence="1">The sequence shown here is derived from an EMBL/GenBank/DDBJ whole genome shotgun (WGS) entry which is preliminary data.</text>
</comment>
<name>A0A5B7KCH2_PORTR</name>
<dbReference type="AlphaFoldDB" id="A0A5B7KCH2"/>
<organism evidence="1 2">
    <name type="scientific">Portunus trituberculatus</name>
    <name type="common">Swimming crab</name>
    <name type="synonym">Neptunus trituberculatus</name>
    <dbReference type="NCBI Taxonomy" id="210409"/>
    <lineage>
        <taxon>Eukaryota</taxon>
        <taxon>Metazoa</taxon>
        <taxon>Ecdysozoa</taxon>
        <taxon>Arthropoda</taxon>
        <taxon>Crustacea</taxon>
        <taxon>Multicrustacea</taxon>
        <taxon>Malacostraca</taxon>
        <taxon>Eumalacostraca</taxon>
        <taxon>Eucarida</taxon>
        <taxon>Decapoda</taxon>
        <taxon>Pleocyemata</taxon>
        <taxon>Brachyura</taxon>
        <taxon>Eubrachyura</taxon>
        <taxon>Portunoidea</taxon>
        <taxon>Portunidae</taxon>
        <taxon>Portuninae</taxon>
        <taxon>Portunus</taxon>
    </lineage>
</organism>
<dbReference type="EMBL" id="VSRR010141497">
    <property type="protein sequence ID" value="MPD04536.1"/>
    <property type="molecule type" value="Genomic_DNA"/>
</dbReference>
<gene>
    <name evidence="1" type="ORF">E2C01_100230</name>
</gene>
<evidence type="ECO:0000313" key="1">
    <source>
        <dbReference type="EMBL" id="MPD04536.1"/>
    </source>
</evidence>
<reference evidence="1 2" key="1">
    <citation type="submission" date="2019-05" db="EMBL/GenBank/DDBJ databases">
        <title>Another draft genome of Portunus trituberculatus and its Hox gene families provides insights of decapod evolution.</title>
        <authorList>
            <person name="Jeong J.-H."/>
            <person name="Song I."/>
            <person name="Kim S."/>
            <person name="Choi T."/>
            <person name="Kim D."/>
            <person name="Ryu S."/>
            <person name="Kim W."/>
        </authorList>
    </citation>
    <scope>NUCLEOTIDE SEQUENCE [LARGE SCALE GENOMIC DNA]</scope>
    <source>
        <tissue evidence="1">Muscle</tissue>
    </source>
</reference>